<feature type="domain" description="Dynein heavy chain region D6 P-loop" evidence="1">
    <location>
        <begin position="253"/>
        <end position="358"/>
    </location>
</feature>
<dbReference type="PANTHER" id="PTHR45703:SF36">
    <property type="entry name" value="DYNEIN HEAVY CHAIN, CYTOPLASMIC"/>
    <property type="match status" value="1"/>
</dbReference>
<dbReference type="InterPro" id="IPR043160">
    <property type="entry name" value="Dynein_C_barrel"/>
</dbReference>
<evidence type="ECO:0000259" key="3">
    <source>
        <dbReference type="Pfam" id="PF18199"/>
    </source>
</evidence>
<accession>A0ABQ7J6K1</accession>
<sequence>ILRTVLSETPAVPTVDTSPPTLRLEALFTHLLKESYQRIARGLLHEDRLVFALQLLHIRIEMDIAGPFELKELTVLLKGYLRRSVPEGKTSSSSVIPLEVMELSESEKELDASLSTFLNTEQRYALSILEQLPCFSHVLRLHLRQHISFWREEFLPHGEPETLLSERDSFMAPSSSLPPSHETFPSVGALHLPYSTLLYHLRVALLIRALRPDRLPAVLSHLLHITLGRDFLSISELTQSVWRTFVQKQSIAASPIVLVASPGFDPSGRVMQLASEMRISCPAVAMGSQEGYLMADRCIQQAIRQGSWVLFKNVHLSASWLQELEKILHRSSLPETFRIFLTTEIHPKIPRNLLRLSSTLLFEPPAGLKASLSRSYTSLLPIDISEKPPVMARCRLHFLLAFLHAVILERKRYAPIGWCKLYEFSDADQRCALIIIDTWLDRTVYKHKNHSGTESGSSDTVDPHKIPWEALQTLLTDVCYGGRLDNPVDQRLLQSFVKQFFSYEAFEAEFFLSMTDETEANDSRLVAPELGRSRQHYIQWIEQLQDVDNPCWLGFTARAERLISGRSGLSSITKWCTLYYNSKEELQELVASDDVSKAVILTDAPPMRSLSSTLSTHPTKQLTHQGSICASSWLTELLPQVQESLSLLPSTVVDIPIMESLLHDPMYRYLQRELTTGRRLLETVRLDLNQLKEVCNGNIKFTNHLRELAHYTSNSTVPEYWKSFYSVLNEISMVSWILDFSNRLKQLELLASDILDHPSSVHTAMDVSSSSVEWKQAKIVWLGGCFFPSAYLTATSQIVAQKQQWSLDDIEMQMDVNFEASKDKNETSPFFILKGLTMEGAQWNSTLQCFDIADERPMALPPTRIRWIQRETEKSSNERKDILFVSVPVFLNCSRKDLISFVTLPFIGKFPSALWYQRGVALLLWSNLL</sequence>
<proteinExistence type="predicted"/>
<evidence type="ECO:0000259" key="1">
    <source>
        <dbReference type="Pfam" id="PF03028"/>
    </source>
</evidence>
<evidence type="ECO:0008006" key="6">
    <source>
        <dbReference type="Google" id="ProtNLM"/>
    </source>
</evidence>
<dbReference type="InterPro" id="IPR042219">
    <property type="entry name" value="AAA_lid_11_sf"/>
</dbReference>
<dbReference type="Proteomes" id="UP000823046">
    <property type="component" value="Unassembled WGS sequence"/>
</dbReference>
<feature type="domain" description="Dynein heavy chain AAA lid" evidence="2">
    <location>
        <begin position="395"/>
        <end position="557"/>
    </location>
</feature>
<name>A0ABQ7J6K1_9APIC</name>
<dbReference type="Gene3D" id="1.20.1270.280">
    <property type="match status" value="1"/>
</dbReference>
<feature type="domain" description="Dynein heavy chain C-terminal" evidence="3">
    <location>
        <begin position="610"/>
        <end position="924"/>
    </location>
</feature>
<dbReference type="InterPro" id="IPR041228">
    <property type="entry name" value="Dynein_C"/>
</dbReference>
<comment type="caution">
    <text evidence="4">The sequence shown here is derived from an EMBL/GenBank/DDBJ whole genome shotgun (WGS) entry which is preliminary data.</text>
</comment>
<dbReference type="InterPro" id="IPR027417">
    <property type="entry name" value="P-loop_NTPase"/>
</dbReference>
<dbReference type="Gene3D" id="3.10.490.20">
    <property type="match status" value="1"/>
</dbReference>
<dbReference type="InterPro" id="IPR004273">
    <property type="entry name" value="Dynein_heavy_D6_P-loop"/>
</dbReference>
<dbReference type="InterPro" id="IPR041658">
    <property type="entry name" value="AAA_lid_11"/>
</dbReference>
<dbReference type="Pfam" id="PF18198">
    <property type="entry name" value="AAA_lid_11"/>
    <property type="match status" value="1"/>
</dbReference>
<dbReference type="InterPro" id="IPR026983">
    <property type="entry name" value="DHC"/>
</dbReference>
<gene>
    <name evidence="4" type="ORF">IE077_000770</name>
</gene>
<dbReference type="Gene3D" id="3.40.50.300">
    <property type="entry name" value="P-loop containing nucleotide triphosphate hydrolases"/>
    <property type="match status" value="1"/>
</dbReference>
<keyword evidence="5" id="KW-1185">Reference proteome</keyword>
<organism evidence="4 5">
    <name type="scientific">Cardiosporidium cionae</name>
    <dbReference type="NCBI Taxonomy" id="476202"/>
    <lineage>
        <taxon>Eukaryota</taxon>
        <taxon>Sar</taxon>
        <taxon>Alveolata</taxon>
        <taxon>Apicomplexa</taxon>
        <taxon>Aconoidasida</taxon>
        <taxon>Nephromycida</taxon>
        <taxon>Cardiosporidium</taxon>
    </lineage>
</organism>
<evidence type="ECO:0000259" key="2">
    <source>
        <dbReference type="Pfam" id="PF18198"/>
    </source>
</evidence>
<evidence type="ECO:0000313" key="4">
    <source>
        <dbReference type="EMBL" id="KAF8819609.1"/>
    </source>
</evidence>
<dbReference type="Pfam" id="PF03028">
    <property type="entry name" value="Dynein_heavy"/>
    <property type="match status" value="1"/>
</dbReference>
<feature type="non-terminal residue" evidence="4">
    <location>
        <position position="1"/>
    </location>
</feature>
<dbReference type="Pfam" id="PF18199">
    <property type="entry name" value="Dynein_C"/>
    <property type="match status" value="1"/>
</dbReference>
<dbReference type="Gene3D" id="1.10.8.720">
    <property type="entry name" value="Region D6 of dynein motor"/>
    <property type="match status" value="1"/>
</dbReference>
<evidence type="ECO:0000313" key="5">
    <source>
        <dbReference type="Proteomes" id="UP000823046"/>
    </source>
</evidence>
<protein>
    <recommendedName>
        <fullName evidence="6">Dynein heavy chain</fullName>
    </recommendedName>
</protein>
<reference evidence="4 5" key="1">
    <citation type="journal article" date="2020" name="bioRxiv">
        <title>Metabolic contributions of an alphaproteobacterial endosymbiont in the apicomplexan Cardiosporidium cionae.</title>
        <authorList>
            <person name="Hunter E.S."/>
            <person name="Paight C.J."/>
            <person name="Lane C.E."/>
        </authorList>
    </citation>
    <scope>NUCLEOTIDE SEQUENCE [LARGE SCALE GENOMIC DNA]</scope>
    <source>
        <strain evidence="4">ESH_2018</strain>
    </source>
</reference>
<dbReference type="PANTHER" id="PTHR45703">
    <property type="entry name" value="DYNEIN HEAVY CHAIN"/>
    <property type="match status" value="1"/>
</dbReference>
<dbReference type="EMBL" id="JADAQX010000675">
    <property type="protein sequence ID" value="KAF8819609.1"/>
    <property type="molecule type" value="Genomic_DNA"/>
</dbReference>